<dbReference type="AlphaFoldDB" id="A0A385PZ35"/>
<dbReference type="OrthoDB" id="1957089at2"/>
<reference evidence="1 2" key="1">
    <citation type="submission" date="2018-09" db="EMBL/GenBank/DDBJ databases">
        <title>Genome sequencing of Lachnoanaerobaculum umeaense DSM 23576.</title>
        <authorList>
            <person name="Kook J.-K."/>
            <person name="Park S.-N."/>
            <person name="Lim Y.K."/>
        </authorList>
    </citation>
    <scope>NUCLEOTIDE SEQUENCE [LARGE SCALE GENOMIC DNA]</scope>
    <source>
        <strain evidence="2">DSM 23576 \ CCUG 58757</strain>
    </source>
</reference>
<accession>A0A385PZ35</accession>
<keyword evidence="2" id="KW-1185">Reference proteome</keyword>
<evidence type="ECO:0000313" key="2">
    <source>
        <dbReference type="Proteomes" id="UP000265562"/>
    </source>
</evidence>
<dbReference type="RefSeq" id="WP_111525606.1">
    <property type="nucleotide sequence ID" value="NZ_CP032364.1"/>
</dbReference>
<name>A0A385PZ35_9FIRM</name>
<organism evidence="1 2">
    <name type="scientific">Lachnoanaerobaculum umeaense</name>
    <dbReference type="NCBI Taxonomy" id="617123"/>
    <lineage>
        <taxon>Bacteria</taxon>
        <taxon>Bacillati</taxon>
        <taxon>Bacillota</taxon>
        <taxon>Clostridia</taxon>
        <taxon>Lachnospirales</taxon>
        <taxon>Lachnospiraceae</taxon>
        <taxon>Lachnoanaerobaculum</taxon>
    </lineage>
</organism>
<dbReference type="Proteomes" id="UP000265562">
    <property type="component" value="Chromosome"/>
</dbReference>
<dbReference type="KEGG" id="lua:D4A81_04150"/>
<dbReference type="EMBL" id="CP032364">
    <property type="protein sequence ID" value="AYA99195.1"/>
    <property type="molecule type" value="Genomic_DNA"/>
</dbReference>
<proteinExistence type="predicted"/>
<sequence>MIGRVSIKISNQRNSYKFTLNRNITILRGDSGTGKTTLYDMIRDYNNLGRESGVKISGGNIVTLEGKNWEDELDKLNNAVIVIDEGSKFVFSKEFANKVKGCDNYFLIITRSYLSQLPYSVDEIYRIKGTGKNKEFERVYTDIDKFYDNPDPNRFPFMPDIIITEDSKSGYEFFLDTVKNTNIKCEAAGGKSKIKGLLKKYKNFNIIIVADGATIGCEMESLVKEQELSYGKLALFLPESFEWLILKSGIFGNSTGITETYIYADSKKYESWEQYFTDLLMKLSEKDSYKKYSKVKLPLYYIQPDIKEKIMMQIPHIKLDK</sequence>
<evidence type="ECO:0000313" key="1">
    <source>
        <dbReference type="EMBL" id="AYA99195.1"/>
    </source>
</evidence>
<dbReference type="SUPFAM" id="SSF52540">
    <property type="entry name" value="P-loop containing nucleoside triphosphate hydrolases"/>
    <property type="match status" value="1"/>
</dbReference>
<dbReference type="InterPro" id="IPR027417">
    <property type="entry name" value="P-loop_NTPase"/>
</dbReference>
<gene>
    <name evidence="1" type="ORF">D4A81_04150</name>
</gene>
<protein>
    <submittedName>
        <fullName evidence="1">Uncharacterized protein</fullName>
    </submittedName>
</protein>